<dbReference type="GO" id="GO:0044877">
    <property type="term" value="F:protein-containing complex binding"/>
    <property type="evidence" value="ECO:0007669"/>
    <property type="project" value="TreeGrafter"/>
</dbReference>
<dbReference type="EMBL" id="QMEY01000001">
    <property type="protein sequence ID" value="RBQ21871.1"/>
    <property type="molecule type" value="Genomic_DNA"/>
</dbReference>
<dbReference type="InterPro" id="IPR051207">
    <property type="entry name" value="ComplexI_NDUFA9_subunit"/>
</dbReference>
<dbReference type="InterPro" id="IPR016040">
    <property type="entry name" value="NAD(P)-bd_dom"/>
</dbReference>
<dbReference type="PANTHER" id="PTHR12126">
    <property type="entry name" value="NADH-UBIQUINONE OXIDOREDUCTASE 39 KDA SUBUNIT-RELATED"/>
    <property type="match status" value="1"/>
</dbReference>
<organism evidence="2 3">
    <name type="scientific">Spongiactinospora rosea</name>
    <dbReference type="NCBI Taxonomy" id="2248750"/>
    <lineage>
        <taxon>Bacteria</taxon>
        <taxon>Bacillati</taxon>
        <taxon>Actinomycetota</taxon>
        <taxon>Actinomycetes</taxon>
        <taxon>Streptosporangiales</taxon>
        <taxon>Streptosporangiaceae</taxon>
        <taxon>Spongiactinospora</taxon>
    </lineage>
</organism>
<gene>
    <name evidence="2" type="ORF">DP939_04140</name>
</gene>
<name>A0A366M6K3_9ACTN</name>
<dbReference type="Pfam" id="PF13460">
    <property type="entry name" value="NAD_binding_10"/>
    <property type="match status" value="1"/>
</dbReference>
<accession>A0A366M6K3</accession>
<dbReference type="PANTHER" id="PTHR12126:SF11">
    <property type="entry name" value="NADH DEHYDROGENASE [UBIQUINONE] 1 ALPHA SUBCOMPLEX SUBUNIT 9, MITOCHONDRIAL"/>
    <property type="match status" value="1"/>
</dbReference>
<reference evidence="2 3" key="1">
    <citation type="submission" date="2018-06" db="EMBL/GenBank/DDBJ databases">
        <title>Sphaerisporangium craniellae sp. nov., isolated from a marine sponge in the South China Sea.</title>
        <authorList>
            <person name="Li L."/>
        </authorList>
    </citation>
    <scope>NUCLEOTIDE SEQUENCE [LARGE SCALE GENOMIC DNA]</scope>
    <source>
        <strain evidence="2 3">LHW63015</strain>
    </source>
</reference>
<protein>
    <submittedName>
        <fullName evidence="2">NmrA family transcriptional regulator</fullName>
    </submittedName>
</protein>
<evidence type="ECO:0000313" key="2">
    <source>
        <dbReference type="EMBL" id="RBQ21871.1"/>
    </source>
</evidence>
<dbReference type="RefSeq" id="WP_113978967.1">
    <property type="nucleotide sequence ID" value="NZ_QMEY01000001.1"/>
</dbReference>
<keyword evidence="3" id="KW-1185">Reference proteome</keyword>
<sequence>MPETVLVTGGTGRLGRLLVPMLLDAGRQVRVLSRSGARAPLADVEYLTGDLVKGEGIERAVKGAQTVVHLAGGAKGDDIAAGHLTRAAARAGVEHIAHISVIAADRLPLGYFRAKLGAERAVADSGVPWTTLRAAQFHDLVLGVLGAMAKLPVMPAPGAVRLQPVDTRDVADRILTLALGDPAGLVADLAGPKVYGLADLARMYLRARGRRRALVPVPMPGRIGRLYREGANLTLSGADLGTRTWEDFLAEQL</sequence>
<dbReference type="SUPFAM" id="SSF51735">
    <property type="entry name" value="NAD(P)-binding Rossmann-fold domains"/>
    <property type="match status" value="1"/>
</dbReference>
<feature type="domain" description="NAD(P)-binding" evidence="1">
    <location>
        <begin position="9"/>
        <end position="139"/>
    </location>
</feature>
<dbReference type="Gene3D" id="3.40.50.720">
    <property type="entry name" value="NAD(P)-binding Rossmann-like Domain"/>
    <property type="match status" value="1"/>
</dbReference>
<comment type="caution">
    <text evidence="2">The sequence shown here is derived from an EMBL/GenBank/DDBJ whole genome shotgun (WGS) entry which is preliminary data.</text>
</comment>
<dbReference type="AlphaFoldDB" id="A0A366M6K3"/>
<dbReference type="InterPro" id="IPR036291">
    <property type="entry name" value="NAD(P)-bd_dom_sf"/>
</dbReference>
<dbReference type="OrthoDB" id="9771302at2"/>
<proteinExistence type="predicted"/>
<evidence type="ECO:0000259" key="1">
    <source>
        <dbReference type="Pfam" id="PF13460"/>
    </source>
</evidence>
<dbReference type="Proteomes" id="UP000253303">
    <property type="component" value="Unassembled WGS sequence"/>
</dbReference>
<evidence type="ECO:0000313" key="3">
    <source>
        <dbReference type="Proteomes" id="UP000253303"/>
    </source>
</evidence>